<feature type="transmembrane region" description="Helical" evidence="7">
    <location>
        <begin position="162"/>
        <end position="179"/>
    </location>
</feature>
<evidence type="ECO:0000256" key="3">
    <source>
        <dbReference type="ARBA" id="ARBA00022741"/>
    </source>
</evidence>
<keyword evidence="6 7" id="KW-0472">Membrane</keyword>
<dbReference type="PANTHER" id="PTHR43394:SF1">
    <property type="entry name" value="ATP-BINDING CASSETTE SUB-FAMILY B MEMBER 10, MITOCHONDRIAL"/>
    <property type="match status" value="1"/>
</dbReference>
<dbReference type="Pfam" id="PF00005">
    <property type="entry name" value="ABC_tran"/>
    <property type="match status" value="1"/>
</dbReference>
<feature type="transmembrane region" description="Helical" evidence="7">
    <location>
        <begin position="61"/>
        <end position="81"/>
    </location>
</feature>
<keyword evidence="3" id="KW-0547">Nucleotide-binding</keyword>
<dbReference type="PROSITE" id="PS50929">
    <property type="entry name" value="ABC_TM1F"/>
    <property type="match status" value="1"/>
</dbReference>
<dbReference type="PANTHER" id="PTHR43394">
    <property type="entry name" value="ATP-DEPENDENT PERMEASE MDL1, MITOCHONDRIAL"/>
    <property type="match status" value="1"/>
</dbReference>
<evidence type="ECO:0000259" key="9">
    <source>
        <dbReference type="PROSITE" id="PS50929"/>
    </source>
</evidence>
<keyword evidence="2 7" id="KW-0812">Transmembrane</keyword>
<evidence type="ECO:0000256" key="1">
    <source>
        <dbReference type="ARBA" id="ARBA00004651"/>
    </source>
</evidence>
<dbReference type="GO" id="GO:0015421">
    <property type="term" value="F:ABC-type oligopeptide transporter activity"/>
    <property type="evidence" value="ECO:0007669"/>
    <property type="project" value="TreeGrafter"/>
</dbReference>
<dbReference type="GO" id="GO:0016887">
    <property type="term" value="F:ATP hydrolysis activity"/>
    <property type="evidence" value="ECO:0007669"/>
    <property type="project" value="InterPro"/>
</dbReference>
<dbReference type="InterPro" id="IPR036640">
    <property type="entry name" value="ABC1_TM_sf"/>
</dbReference>
<evidence type="ECO:0000313" key="11">
    <source>
        <dbReference type="Proteomes" id="UP001299265"/>
    </source>
</evidence>
<dbReference type="Gene3D" id="1.20.1560.10">
    <property type="entry name" value="ABC transporter type 1, transmembrane domain"/>
    <property type="match status" value="1"/>
</dbReference>
<dbReference type="SUPFAM" id="SSF90123">
    <property type="entry name" value="ABC transporter transmembrane region"/>
    <property type="match status" value="1"/>
</dbReference>
<evidence type="ECO:0000256" key="6">
    <source>
        <dbReference type="ARBA" id="ARBA00023136"/>
    </source>
</evidence>
<evidence type="ECO:0000256" key="2">
    <source>
        <dbReference type="ARBA" id="ARBA00022692"/>
    </source>
</evidence>
<dbReference type="InterPro" id="IPR003593">
    <property type="entry name" value="AAA+_ATPase"/>
</dbReference>
<dbReference type="Proteomes" id="UP001299265">
    <property type="component" value="Unassembled WGS sequence"/>
</dbReference>
<name>A0AAP2RIZ6_9FIRM</name>
<sequence>MKKKSFVSYYKPYLGLFLSDMFFACLGAAITLVIPLIIRYITGTVIGFETDAAVSMIFKLAALMLVMVAIEFFCNFYIGYFGHMMGAKMERDMRHELFGHYQKLSFTFYDDQKVGQLMSRVTNDLFDISELCHHGPEDLVISVIRIIGSLIILLFINVPLALSAAALLPFMLFYAIVLNKKMKRAYKRNREKIADVNAQIEDSLSGIRVVKSFGNEDTEMCKFDEGNQRFLESKRDSYRYMGVYNAGLGAFTTLMTIVVISVGALLLAKDRLDAADLVAFLLMAANFTDPVKRLVSFTEQFQNGMSGYGRFREILSIQPDIEDEPDAADIKEVKGEICFEDVSFRYASSRDDVLHNLNMRVKPGEYIALVGSSGVGKSTLCSLIPRFYEVSGGRVTLDGKDVRKIKLKSLRKNIGIVQQDVYLFAGTVYENICYGKQNAGREEVIKAAKAANAHEFIMELPDGYDTDIGQRGVKLSGGQKQRLSLARVFLKDPPVLIFDEATSALDNESERVVQEALEKLARGRTTFVIAHRLSTIRNAEKILVLTDDGISEQGKHQELIELDGVYAKFYRMQFSSGHES</sequence>
<evidence type="ECO:0000313" key="10">
    <source>
        <dbReference type="EMBL" id="MCD2492258.1"/>
    </source>
</evidence>
<dbReference type="SUPFAM" id="SSF52540">
    <property type="entry name" value="P-loop containing nucleoside triphosphate hydrolases"/>
    <property type="match status" value="1"/>
</dbReference>
<comment type="caution">
    <text evidence="10">The sequence shown here is derived from an EMBL/GenBank/DDBJ whole genome shotgun (WGS) entry which is preliminary data.</text>
</comment>
<evidence type="ECO:0000256" key="5">
    <source>
        <dbReference type="ARBA" id="ARBA00022989"/>
    </source>
</evidence>
<dbReference type="CDD" id="cd18549">
    <property type="entry name" value="ABC_6TM_YwjA_like"/>
    <property type="match status" value="1"/>
</dbReference>
<protein>
    <submittedName>
        <fullName evidence="10">ABC transporter ATP-binding protein/permease</fullName>
    </submittedName>
</protein>
<dbReference type="InterPro" id="IPR027417">
    <property type="entry name" value="P-loop_NTPase"/>
</dbReference>
<dbReference type="InterPro" id="IPR017871">
    <property type="entry name" value="ABC_transporter-like_CS"/>
</dbReference>
<proteinExistence type="predicted"/>
<dbReference type="RefSeq" id="WP_231062162.1">
    <property type="nucleotide sequence ID" value="NZ_JAJNOR010000003.1"/>
</dbReference>
<dbReference type="Gene3D" id="3.40.50.300">
    <property type="entry name" value="P-loop containing nucleotide triphosphate hydrolases"/>
    <property type="match status" value="1"/>
</dbReference>
<organism evidence="10 11">
    <name type="scientific">Lientehia hominis</name>
    <dbReference type="NCBI Taxonomy" id="2897778"/>
    <lineage>
        <taxon>Bacteria</taxon>
        <taxon>Bacillati</taxon>
        <taxon>Bacillota</taxon>
        <taxon>Clostridia</taxon>
        <taxon>Lachnospirales</taxon>
        <taxon>Lachnospiraceae</taxon>
        <taxon>Lientehia</taxon>
    </lineage>
</organism>
<dbReference type="FunFam" id="3.40.50.300:FF:000218">
    <property type="entry name" value="Multidrug ABC transporter ATP-binding protein"/>
    <property type="match status" value="1"/>
</dbReference>
<dbReference type="AlphaFoldDB" id="A0AAP2RIZ6"/>
<accession>A0AAP2RIZ6</accession>
<dbReference type="PROSITE" id="PS50893">
    <property type="entry name" value="ABC_TRANSPORTER_2"/>
    <property type="match status" value="1"/>
</dbReference>
<gene>
    <name evidence="10" type="ORF">LQE92_06390</name>
</gene>
<evidence type="ECO:0000259" key="8">
    <source>
        <dbReference type="PROSITE" id="PS50893"/>
    </source>
</evidence>
<feature type="domain" description="ABC transmembrane type-1" evidence="9">
    <location>
        <begin position="21"/>
        <end position="303"/>
    </location>
</feature>
<keyword evidence="5 7" id="KW-1133">Transmembrane helix</keyword>
<feature type="transmembrane region" description="Helical" evidence="7">
    <location>
        <begin position="21"/>
        <end position="41"/>
    </location>
</feature>
<dbReference type="InterPro" id="IPR003439">
    <property type="entry name" value="ABC_transporter-like_ATP-bd"/>
</dbReference>
<feature type="domain" description="ABC transporter" evidence="8">
    <location>
        <begin position="337"/>
        <end position="572"/>
    </location>
</feature>
<keyword evidence="11" id="KW-1185">Reference proteome</keyword>
<dbReference type="SMART" id="SM00382">
    <property type="entry name" value="AAA"/>
    <property type="match status" value="1"/>
</dbReference>
<dbReference type="Pfam" id="PF00664">
    <property type="entry name" value="ABC_membrane"/>
    <property type="match status" value="1"/>
</dbReference>
<dbReference type="PROSITE" id="PS00211">
    <property type="entry name" value="ABC_TRANSPORTER_1"/>
    <property type="match status" value="1"/>
</dbReference>
<dbReference type="GO" id="GO:0005886">
    <property type="term" value="C:plasma membrane"/>
    <property type="evidence" value="ECO:0007669"/>
    <property type="project" value="UniProtKB-SubCell"/>
</dbReference>
<dbReference type="EMBL" id="JAJNOR010000003">
    <property type="protein sequence ID" value="MCD2492258.1"/>
    <property type="molecule type" value="Genomic_DNA"/>
</dbReference>
<reference evidence="10 11" key="1">
    <citation type="submission" date="2021-11" db="EMBL/GenBank/DDBJ databases">
        <title>Lacrimispora sp. nov. NSJ-141 isolated from human feces.</title>
        <authorList>
            <person name="Abdugheni R."/>
        </authorList>
    </citation>
    <scope>NUCLEOTIDE SEQUENCE [LARGE SCALE GENOMIC DNA]</scope>
    <source>
        <strain evidence="10 11">NSJ-141</strain>
    </source>
</reference>
<dbReference type="GO" id="GO:0005524">
    <property type="term" value="F:ATP binding"/>
    <property type="evidence" value="ECO:0007669"/>
    <property type="project" value="UniProtKB-KW"/>
</dbReference>
<keyword evidence="4 10" id="KW-0067">ATP-binding</keyword>
<evidence type="ECO:0000256" key="7">
    <source>
        <dbReference type="SAM" id="Phobius"/>
    </source>
</evidence>
<dbReference type="CDD" id="cd03251">
    <property type="entry name" value="ABCC_MsbA"/>
    <property type="match status" value="1"/>
</dbReference>
<dbReference type="InterPro" id="IPR011527">
    <property type="entry name" value="ABC1_TM_dom"/>
</dbReference>
<dbReference type="InterPro" id="IPR039421">
    <property type="entry name" value="Type_1_exporter"/>
</dbReference>
<evidence type="ECO:0000256" key="4">
    <source>
        <dbReference type="ARBA" id="ARBA00022840"/>
    </source>
</evidence>
<feature type="transmembrane region" description="Helical" evidence="7">
    <location>
        <begin position="243"/>
        <end position="268"/>
    </location>
</feature>
<comment type="subcellular location">
    <subcellularLocation>
        <location evidence="1">Cell membrane</location>
        <topology evidence="1">Multi-pass membrane protein</topology>
    </subcellularLocation>
</comment>